<gene>
    <name evidence="1" type="ORF">RchiOBHm_Chr4g0398991</name>
</gene>
<reference evidence="1 2" key="1">
    <citation type="journal article" date="2018" name="Nat. Genet.">
        <title>The Rosa genome provides new insights in the design of modern roses.</title>
        <authorList>
            <person name="Bendahmane M."/>
        </authorList>
    </citation>
    <scope>NUCLEOTIDE SEQUENCE [LARGE SCALE GENOMIC DNA]</scope>
    <source>
        <strain evidence="2">cv. Old Blush</strain>
    </source>
</reference>
<protein>
    <submittedName>
        <fullName evidence="1">Uncharacterized protein</fullName>
    </submittedName>
</protein>
<accession>A0A2P6QSG4</accession>
<evidence type="ECO:0000313" key="1">
    <source>
        <dbReference type="EMBL" id="PRQ37114.1"/>
    </source>
</evidence>
<organism evidence="1 2">
    <name type="scientific">Rosa chinensis</name>
    <name type="common">China rose</name>
    <dbReference type="NCBI Taxonomy" id="74649"/>
    <lineage>
        <taxon>Eukaryota</taxon>
        <taxon>Viridiplantae</taxon>
        <taxon>Streptophyta</taxon>
        <taxon>Embryophyta</taxon>
        <taxon>Tracheophyta</taxon>
        <taxon>Spermatophyta</taxon>
        <taxon>Magnoliopsida</taxon>
        <taxon>eudicotyledons</taxon>
        <taxon>Gunneridae</taxon>
        <taxon>Pentapetalae</taxon>
        <taxon>rosids</taxon>
        <taxon>fabids</taxon>
        <taxon>Rosales</taxon>
        <taxon>Rosaceae</taxon>
        <taxon>Rosoideae</taxon>
        <taxon>Rosoideae incertae sedis</taxon>
        <taxon>Rosa</taxon>
    </lineage>
</organism>
<evidence type="ECO:0000313" key="2">
    <source>
        <dbReference type="Proteomes" id="UP000238479"/>
    </source>
</evidence>
<dbReference type="EMBL" id="PDCK01000042">
    <property type="protein sequence ID" value="PRQ37114.1"/>
    <property type="molecule type" value="Genomic_DNA"/>
</dbReference>
<dbReference type="AlphaFoldDB" id="A0A2P6QSG4"/>
<proteinExistence type="predicted"/>
<name>A0A2P6QSG4_ROSCH</name>
<dbReference type="Gramene" id="PRQ37114">
    <property type="protein sequence ID" value="PRQ37114"/>
    <property type="gene ID" value="RchiOBHm_Chr4g0398991"/>
</dbReference>
<keyword evidence="2" id="KW-1185">Reference proteome</keyword>
<comment type="caution">
    <text evidence="1">The sequence shown here is derived from an EMBL/GenBank/DDBJ whole genome shotgun (WGS) entry which is preliminary data.</text>
</comment>
<dbReference type="Proteomes" id="UP000238479">
    <property type="component" value="Chromosome 4"/>
</dbReference>
<sequence length="96" mass="10794">MSLTSTDAFVVTRHASLLSLAGPYWCQRKPWWNRLIGLCWLFTKLVEMVAGDARMVAMRDYLIRSCCQTLSGIDDGEARASNHNGDQVDHRSAHLA</sequence>